<gene>
    <name evidence="3" type="ORF">NEQG_01641</name>
</gene>
<evidence type="ECO:0000313" key="3">
    <source>
        <dbReference type="EMBL" id="EIJ88197.1"/>
    </source>
</evidence>
<proteinExistence type="predicted"/>
<evidence type="ECO:0000256" key="1">
    <source>
        <dbReference type="SAM" id="MobiDB-lite"/>
    </source>
</evidence>
<feature type="chain" id="PRO_5003670441" evidence="2">
    <location>
        <begin position="20"/>
        <end position="616"/>
    </location>
</feature>
<feature type="region of interest" description="Disordered" evidence="1">
    <location>
        <begin position="233"/>
        <end position="290"/>
    </location>
</feature>
<protein>
    <submittedName>
        <fullName evidence="3">Uncharacterized protein</fullName>
    </submittedName>
</protein>
<feature type="compositionally biased region" description="Low complexity" evidence="1">
    <location>
        <begin position="412"/>
        <end position="431"/>
    </location>
</feature>
<dbReference type="HOGENOM" id="CLU_452043_0_0_1"/>
<reference evidence="3" key="1">
    <citation type="submission" date="2011-01" db="EMBL/GenBank/DDBJ databases">
        <title>The Genome Sequence of Nematocida parisii strain ERTm3.</title>
        <authorList>
            <consortium name="The Broad Institute Genome Sequencing Platform"/>
            <consortium name="The Broad Institute Genome Sequencing Center for Infectious Disease"/>
            <person name="Cuomo C."/>
            <person name="Troemel E."/>
            <person name="Young S.K."/>
            <person name="Zeng Q."/>
            <person name="Gargeya S."/>
            <person name="Fitzgerald M."/>
            <person name="Haas B."/>
            <person name="Abouelleil A."/>
            <person name="Alvarado L."/>
            <person name="Arachchi H.M."/>
            <person name="Berlin A."/>
            <person name="Chapman S.B."/>
            <person name="Gearin G."/>
            <person name="Goldberg J."/>
            <person name="Griggs A."/>
            <person name="Gujja S."/>
            <person name="Hansen M."/>
            <person name="Heiman D."/>
            <person name="Howarth C."/>
            <person name="Larimer J."/>
            <person name="Lui A."/>
            <person name="MacDonald P.J.P."/>
            <person name="McCowen C."/>
            <person name="Montmayeur A."/>
            <person name="Murphy C."/>
            <person name="Neiman D."/>
            <person name="Pearson M."/>
            <person name="Priest M."/>
            <person name="Roberts A."/>
            <person name="Saif S."/>
            <person name="Shea T."/>
            <person name="Sisk P."/>
            <person name="Stolte C."/>
            <person name="Sykes S."/>
            <person name="Wortman J."/>
            <person name="Nusbaum C."/>
            <person name="Birren B."/>
        </authorList>
    </citation>
    <scope>NUCLEOTIDE SEQUENCE</scope>
    <source>
        <strain evidence="3">ERTm3</strain>
    </source>
</reference>
<dbReference type="AlphaFoldDB" id="I3EG50"/>
<feature type="compositionally biased region" description="Polar residues" evidence="1">
    <location>
        <begin position="256"/>
        <end position="283"/>
    </location>
</feature>
<dbReference type="EMBL" id="GL870879">
    <property type="protein sequence ID" value="EIJ88197.1"/>
    <property type="molecule type" value="Genomic_DNA"/>
</dbReference>
<evidence type="ECO:0000313" key="4">
    <source>
        <dbReference type="Proteomes" id="UP000002872"/>
    </source>
</evidence>
<accession>I3EG50</accession>
<dbReference type="OrthoDB" id="2196366at2759"/>
<feature type="region of interest" description="Disordered" evidence="1">
    <location>
        <begin position="112"/>
        <end position="173"/>
    </location>
</feature>
<dbReference type="Proteomes" id="UP000002872">
    <property type="component" value="Unassembled WGS sequence"/>
</dbReference>
<name>I3EG50_NEMP3</name>
<feature type="compositionally biased region" description="Basic and acidic residues" evidence="1">
    <location>
        <begin position="303"/>
        <end position="313"/>
    </location>
</feature>
<keyword evidence="2" id="KW-0732">Signal</keyword>
<dbReference type="OMA" id="PYNNANS"/>
<keyword evidence="4" id="KW-1185">Reference proteome</keyword>
<feature type="compositionally biased region" description="Basic and acidic residues" evidence="1">
    <location>
        <begin position="446"/>
        <end position="478"/>
    </location>
</feature>
<dbReference type="VEuPathDB" id="MicrosporidiaDB:NEQG_01641"/>
<dbReference type="InParanoid" id="I3EG50"/>
<feature type="compositionally biased region" description="Basic residues" evidence="1">
    <location>
        <begin position="356"/>
        <end position="379"/>
    </location>
</feature>
<feature type="compositionally biased region" description="Basic and acidic residues" evidence="1">
    <location>
        <begin position="325"/>
        <end position="346"/>
    </location>
</feature>
<evidence type="ECO:0000256" key="2">
    <source>
        <dbReference type="SAM" id="SignalP"/>
    </source>
</evidence>
<sequence length="616" mass="70126">MRIHTIALIGLITRRLVSTIDMRYCGLLHEMNSLQSAICHLYRNQIGLRQPWLLGQNFPPTQKLSTHLLRQGYSYPMTSVALHARLGLAGYNNPSQPGSLCGDKTLLLCMPNTPSTPSTPTNKNTYNPYNTTPNSPTNNNTYNPYKTTPDSPTNNNTYNPYNATPDSPTNNNAYNPYNNGPGSSITEKEAHNNKKEVITDKSNLVITIGSTDKHGNSVNDIISRIVIKKPESEHNLATNSKNNNLHERGEPAPQFFDQNSQFKNTQSNNQPRIMPSNRENPGTPSLAERPVNDMSVNASLHAEKHTNTEEGRGKLNINSNNTGESLHEDLEIDYRAEKEQSYTPEKRKLRLNPTSTKKKSYKPQNRHKLEKSRKTFIPRHNKENDNTAQNSPIDDESDPSYKELPCPDCDADNSSNTSSDSGAHIQSSKSKNNLKKELKRQKKLIRKEIENQFKEKEKEIKKQLDAIKRQKKEDEKLLKKLKKINDSNYNNPADETPWKRENSYDSDYPETVPDRKGYSDDDDDVPLPSRHSSSNKETLQRIERALYDLERKTPQKQTKHHYIKAVSEPEPETSIVYSTPPEPVNYIERKHYIFNNSPPAVKKTKPVVYIRASSIL</sequence>
<feature type="compositionally biased region" description="Basic and acidic residues" evidence="1">
    <location>
        <begin position="538"/>
        <end position="553"/>
    </location>
</feature>
<feature type="region of interest" description="Disordered" evidence="1">
    <location>
        <begin position="303"/>
        <end position="577"/>
    </location>
</feature>
<feature type="signal peptide" evidence="2">
    <location>
        <begin position="1"/>
        <end position="19"/>
    </location>
</feature>
<organism evidence="3 4">
    <name type="scientific">Nematocida parisii (strain ERTm3)</name>
    <name type="common">Nematode killer fungus</name>
    <dbReference type="NCBI Taxonomy" id="935791"/>
    <lineage>
        <taxon>Eukaryota</taxon>
        <taxon>Fungi</taxon>
        <taxon>Fungi incertae sedis</taxon>
        <taxon>Microsporidia</taxon>
        <taxon>Nematocida</taxon>
    </lineage>
</organism>